<dbReference type="Pfam" id="PF13561">
    <property type="entry name" value="adh_short_C2"/>
    <property type="match status" value="1"/>
</dbReference>
<dbReference type="InterPro" id="IPR050259">
    <property type="entry name" value="SDR"/>
</dbReference>
<protein>
    <submittedName>
        <fullName evidence="2">SDR family oxidoreductase</fullName>
    </submittedName>
</protein>
<evidence type="ECO:0000313" key="3">
    <source>
        <dbReference type="Proteomes" id="UP001596447"/>
    </source>
</evidence>
<evidence type="ECO:0000256" key="1">
    <source>
        <dbReference type="ARBA" id="ARBA00006484"/>
    </source>
</evidence>
<dbReference type="AlphaFoldDB" id="A0ABD5Z7R2"/>
<keyword evidence="3" id="KW-1185">Reference proteome</keyword>
<dbReference type="FunFam" id="3.40.50.720:FF:000084">
    <property type="entry name" value="Short-chain dehydrogenase reductase"/>
    <property type="match status" value="1"/>
</dbReference>
<proteinExistence type="inferred from homology"/>
<dbReference type="SUPFAM" id="SSF51735">
    <property type="entry name" value="NAD(P)-binding Rossmann-fold domains"/>
    <property type="match status" value="1"/>
</dbReference>
<dbReference type="PANTHER" id="PTHR42879">
    <property type="entry name" value="3-OXOACYL-(ACYL-CARRIER-PROTEIN) REDUCTASE"/>
    <property type="match status" value="1"/>
</dbReference>
<evidence type="ECO:0000313" key="2">
    <source>
        <dbReference type="EMBL" id="MFC7201215.1"/>
    </source>
</evidence>
<dbReference type="InterPro" id="IPR036291">
    <property type="entry name" value="NAD(P)-bd_dom_sf"/>
</dbReference>
<name>A0ABD5Z7R2_9EURY</name>
<dbReference type="RefSeq" id="WP_279527968.1">
    <property type="nucleotide sequence ID" value="NZ_CP122312.1"/>
</dbReference>
<comment type="caution">
    <text evidence="2">The sequence shown here is derived from an EMBL/GenBank/DDBJ whole genome shotgun (WGS) entry which is preliminary data.</text>
</comment>
<sequence>MDLQLEGETAIVTASSSGLGKASAEALAREGANVVVCSRSRERIEAAAEDIREEAAEGAEVMPIEADITDHDDVVALVEATVEAYGGLDHLVTSAGGPPSGPVLDTPEEEWYESYDLLVMSVVRAARAAYPHLADSDAGTITCITSTSVAEPIEGLVLSNSVRRAVIGFVKTVAREWAPDVRANAVLPGAHETPRVSDLIEQSLERGEYEDYEEGLQDWAADIPMDRIGDPQELGDTVAFLTSERAGFVNGVSLPVDGGRLHG</sequence>
<reference evidence="2 3" key="1">
    <citation type="journal article" date="2019" name="Int. J. Syst. Evol. Microbiol.">
        <title>The Global Catalogue of Microorganisms (GCM) 10K type strain sequencing project: providing services to taxonomists for standard genome sequencing and annotation.</title>
        <authorList>
            <consortium name="The Broad Institute Genomics Platform"/>
            <consortium name="The Broad Institute Genome Sequencing Center for Infectious Disease"/>
            <person name="Wu L."/>
            <person name="Ma J."/>
        </authorList>
    </citation>
    <scope>NUCLEOTIDE SEQUENCE [LARGE SCALE GENOMIC DNA]</scope>
    <source>
        <strain evidence="2 3">XZGYJ-43</strain>
    </source>
</reference>
<dbReference type="InterPro" id="IPR002347">
    <property type="entry name" value="SDR_fam"/>
</dbReference>
<dbReference type="CDD" id="cd05344">
    <property type="entry name" value="BKR_like_SDR_like"/>
    <property type="match status" value="1"/>
</dbReference>
<gene>
    <name evidence="2" type="ORF">ACFQJ9_17680</name>
</gene>
<dbReference type="PANTHER" id="PTHR42879:SF6">
    <property type="entry name" value="NADPH-DEPENDENT REDUCTASE BACG"/>
    <property type="match status" value="1"/>
</dbReference>
<organism evidence="2 3">
    <name type="scientific">Halospeciosus flavus</name>
    <dbReference type="NCBI Taxonomy" id="3032283"/>
    <lineage>
        <taxon>Archaea</taxon>
        <taxon>Methanobacteriati</taxon>
        <taxon>Methanobacteriota</taxon>
        <taxon>Stenosarchaea group</taxon>
        <taxon>Halobacteria</taxon>
        <taxon>Halobacteriales</taxon>
        <taxon>Halobacteriaceae</taxon>
        <taxon>Halospeciosus</taxon>
    </lineage>
</organism>
<dbReference type="PRINTS" id="PR00081">
    <property type="entry name" value="GDHRDH"/>
</dbReference>
<dbReference type="Gene3D" id="3.40.50.720">
    <property type="entry name" value="NAD(P)-binding Rossmann-like Domain"/>
    <property type="match status" value="1"/>
</dbReference>
<dbReference type="EMBL" id="JBHTAR010000011">
    <property type="protein sequence ID" value="MFC7201215.1"/>
    <property type="molecule type" value="Genomic_DNA"/>
</dbReference>
<comment type="similarity">
    <text evidence="1">Belongs to the short-chain dehydrogenases/reductases (SDR) family.</text>
</comment>
<dbReference type="Proteomes" id="UP001596447">
    <property type="component" value="Unassembled WGS sequence"/>
</dbReference>
<accession>A0ABD5Z7R2</accession>